<dbReference type="NCBIfam" id="TIGR01640">
    <property type="entry name" value="F_box_assoc_1"/>
    <property type="match status" value="1"/>
</dbReference>
<dbReference type="InterPro" id="IPR017451">
    <property type="entry name" value="F-box-assoc_interact_dom"/>
</dbReference>
<sequence>MSDFTPIFPQELITDILLRLPAKSIGQFRCVSKPWKSLLSNPQFIKSHLARQERSSSSHDQEKLILISSSDNSLVTLTFSSNNSSSSSTNDGVSKKISFSECQENWDKVVGSCNGLVLVLTNKNSKFLINPTTFELVKVPNFPLALDTLASFSMDGFGYDSSSDDYKIVSLSYYDTDNEHEPDCADTFVDVFSLKMRTWRRIEPSPYDHAVPELASGVFLNGAIHWLACDTRSEGTPSVIAAFNLNSEEFVKVPPPSSLDKGKFVFNKLVALEGCLGMVVDQYNGQIDVWIMKDYGAHDSWTKFTVNAPEYADIFKPICQLGEKEVVLEKDGEKLIAYNLTEDSLRDIVVAGIPDMFEDDVVTFTESLLSPSFYGWNDEQHIPEGED</sequence>
<proteinExistence type="predicted"/>
<comment type="caution">
    <text evidence="2">The sequence shown here is derived from an EMBL/GenBank/DDBJ whole genome shotgun (WGS) entry which is preliminary data.</text>
</comment>
<dbReference type="SUPFAM" id="SSF81383">
    <property type="entry name" value="F-box domain"/>
    <property type="match status" value="1"/>
</dbReference>
<dbReference type="InterPro" id="IPR050796">
    <property type="entry name" value="SCF_F-box_component"/>
</dbReference>
<dbReference type="PANTHER" id="PTHR31672:SF13">
    <property type="entry name" value="F-BOX PROTEIN CPR30-LIKE"/>
    <property type="match status" value="1"/>
</dbReference>
<dbReference type="SMART" id="SM00256">
    <property type="entry name" value="FBOX"/>
    <property type="match status" value="1"/>
</dbReference>
<evidence type="ECO:0000313" key="3">
    <source>
        <dbReference type="Proteomes" id="UP001630127"/>
    </source>
</evidence>
<dbReference type="InterPro" id="IPR013187">
    <property type="entry name" value="F-box-assoc_dom_typ3"/>
</dbReference>
<accession>A0ABD2YIK1</accession>
<evidence type="ECO:0000259" key="1">
    <source>
        <dbReference type="SMART" id="SM00256"/>
    </source>
</evidence>
<dbReference type="Pfam" id="PF00646">
    <property type="entry name" value="F-box"/>
    <property type="match status" value="1"/>
</dbReference>
<organism evidence="2 3">
    <name type="scientific">Cinchona calisaya</name>
    <dbReference type="NCBI Taxonomy" id="153742"/>
    <lineage>
        <taxon>Eukaryota</taxon>
        <taxon>Viridiplantae</taxon>
        <taxon>Streptophyta</taxon>
        <taxon>Embryophyta</taxon>
        <taxon>Tracheophyta</taxon>
        <taxon>Spermatophyta</taxon>
        <taxon>Magnoliopsida</taxon>
        <taxon>eudicotyledons</taxon>
        <taxon>Gunneridae</taxon>
        <taxon>Pentapetalae</taxon>
        <taxon>asterids</taxon>
        <taxon>lamiids</taxon>
        <taxon>Gentianales</taxon>
        <taxon>Rubiaceae</taxon>
        <taxon>Cinchonoideae</taxon>
        <taxon>Cinchoneae</taxon>
        <taxon>Cinchona</taxon>
    </lineage>
</organism>
<dbReference type="EMBL" id="JBJUIK010000013">
    <property type="protein sequence ID" value="KAL3505735.1"/>
    <property type="molecule type" value="Genomic_DNA"/>
</dbReference>
<dbReference type="InterPro" id="IPR001810">
    <property type="entry name" value="F-box_dom"/>
</dbReference>
<dbReference type="Gene3D" id="1.20.1280.50">
    <property type="match status" value="1"/>
</dbReference>
<keyword evidence="3" id="KW-1185">Reference proteome</keyword>
<dbReference type="Proteomes" id="UP001630127">
    <property type="component" value="Unassembled WGS sequence"/>
</dbReference>
<dbReference type="PANTHER" id="PTHR31672">
    <property type="entry name" value="BNACNNG10540D PROTEIN"/>
    <property type="match status" value="1"/>
</dbReference>
<name>A0ABD2YIK1_9GENT</name>
<evidence type="ECO:0000313" key="2">
    <source>
        <dbReference type="EMBL" id="KAL3505735.1"/>
    </source>
</evidence>
<protein>
    <recommendedName>
        <fullName evidence="1">F-box domain-containing protein</fullName>
    </recommendedName>
</protein>
<dbReference type="AlphaFoldDB" id="A0ABD2YIK1"/>
<dbReference type="Pfam" id="PF08268">
    <property type="entry name" value="FBA_3"/>
    <property type="match status" value="1"/>
</dbReference>
<dbReference type="InterPro" id="IPR036047">
    <property type="entry name" value="F-box-like_dom_sf"/>
</dbReference>
<feature type="domain" description="F-box" evidence="1">
    <location>
        <begin position="8"/>
        <end position="48"/>
    </location>
</feature>
<reference evidence="2 3" key="1">
    <citation type="submission" date="2024-11" db="EMBL/GenBank/DDBJ databases">
        <title>A near-complete genome assembly of Cinchona calisaya.</title>
        <authorList>
            <person name="Lian D.C."/>
            <person name="Zhao X.W."/>
            <person name="Wei L."/>
        </authorList>
    </citation>
    <scope>NUCLEOTIDE SEQUENCE [LARGE SCALE GENOMIC DNA]</scope>
    <source>
        <tissue evidence="2">Nenye</tissue>
    </source>
</reference>
<dbReference type="CDD" id="cd22157">
    <property type="entry name" value="F-box_AtFBW1-like"/>
    <property type="match status" value="1"/>
</dbReference>
<gene>
    <name evidence="2" type="ORF">ACH5RR_031117</name>
</gene>